<evidence type="ECO:0000313" key="2">
    <source>
        <dbReference type="Proteomes" id="UP000811899"/>
    </source>
</evidence>
<reference evidence="1 2" key="1">
    <citation type="submission" date="2021-05" db="EMBL/GenBank/DDBJ databases">
        <title>The draft genome of Geobacter pelophilus DSM 12255.</title>
        <authorList>
            <person name="Xu Z."/>
            <person name="Masuda Y."/>
            <person name="Itoh H."/>
            <person name="Senoo K."/>
        </authorList>
    </citation>
    <scope>NUCLEOTIDE SEQUENCE [LARGE SCALE GENOMIC DNA]</scope>
    <source>
        <strain evidence="1 2">DSM 12255</strain>
    </source>
</reference>
<proteinExistence type="predicted"/>
<sequence>MSQASQTIATYVDLLKNTKLNAYTRDQLEYILYQLNLSMLKIEHSNVGSVELPCKQSELELLNRLIIATTEEDSPTAAKELGDRMSQIISRFHAVNDRLEIRHVCKERH</sequence>
<protein>
    <submittedName>
        <fullName evidence="1">Uncharacterized protein</fullName>
    </submittedName>
</protein>
<dbReference type="EMBL" id="JAHCVJ010000006">
    <property type="protein sequence ID" value="MBT0665517.1"/>
    <property type="molecule type" value="Genomic_DNA"/>
</dbReference>
<dbReference type="Proteomes" id="UP000811899">
    <property type="component" value="Unassembled WGS sequence"/>
</dbReference>
<keyword evidence="2" id="KW-1185">Reference proteome</keyword>
<dbReference type="AlphaFoldDB" id="A0AAW4L7I9"/>
<dbReference type="RefSeq" id="WP_214172295.1">
    <property type="nucleotide sequence ID" value="NZ_JAHCVJ010000006.1"/>
</dbReference>
<evidence type="ECO:0000313" key="1">
    <source>
        <dbReference type="EMBL" id="MBT0665517.1"/>
    </source>
</evidence>
<accession>A0AAW4L7I9</accession>
<organism evidence="1 2">
    <name type="scientific">Geoanaerobacter pelophilus</name>
    <dbReference type="NCBI Taxonomy" id="60036"/>
    <lineage>
        <taxon>Bacteria</taxon>
        <taxon>Pseudomonadati</taxon>
        <taxon>Thermodesulfobacteriota</taxon>
        <taxon>Desulfuromonadia</taxon>
        <taxon>Geobacterales</taxon>
        <taxon>Geobacteraceae</taxon>
        <taxon>Geoanaerobacter</taxon>
    </lineage>
</organism>
<gene>
    <name evidence="1" type="ORF">KI809_14510</name>
</gene>
<comment type="caution">
    <text evidence="1">The sequence shown here is derived from an EMBL/GenBank/DDBJ whole genome shotgun (WGS) entry which is preliminary data.</text>
</comment>
<name>A0AAW4L7I9_9BACT</name>